<name>A0A150QT15_SORCE</name>
<keyword evidence="1" id="KW-0472">Membrane</keyword>
<dbReference type="OrthoDB" id="5504369at2"/>
<gene>
    <name evidence="2" type="ORF">BE15_37535</name>
</gene>
<dbReference type="AlphaFoldDB" id="A0A150QT15"/>
<evidence type="ECO:0000256" key="1">
    <source>
        <dbReference type="SAM" id="Phobius"/>
    </source>
</evidence>
<sequence length="201" mass="22027">MGMQMYYLIPLVLMVAGFAYSMYARKKALSEAANMTPEQIEQQFSDFYAQYYDLQPGERIIGNWSGVEYQAPAGTARRIAGGVLNAASAAVIGVSTYVPNVHVGLTNSGRVLVSREYSDFGKRGNYKQLTAFEQGTRAFNQDATYPGEDIGSRPGNPFNPLVSLEFIQLRSPSGEIYEAWLSPQGSRHGQNGFSSILQSLG</sequence>
<protein>
    <submittedName>
        <fullName evidence="2">Uncharacterized protein</fullName>
    </submittedName>
</protein>
<dbReference type="RefSeq" id="WP_061607189.1">
    <property type="nucleotide sequence ID" value="NZ_JEMA01000361.1"/>
</dbReference>
<comment type="caution">
    <text evidence="2">The sequence shown here is derived from an EMBL/GenBank/DDBJ whole genome shotgun (WGS) entry which is preliminary data.</text>
</comment>
<accession>A0A150QT15</accession>
<evidence type="ECO:0000313" key="2">
    <source>
        <dbReference type="EMBL" id="KYF71104.1"/>
    </source>
</evidence>
<organism evidence="2 3">
    <name type="scientific">Sorangium cellulosum</name>
    <name type="common">Polyangium cellulosum</name>
    <dbReference type="NCBI Taxonomy" id="56"/>
    <lineage>
        <taxon>Bacteria</taxon>
        <taxon>Pseudomonadati</taxon>
        <taxon>Myxococcota</taxon>
        <taxon>Polyangia</taxon>
        <taxon>Polyangiales</taxon>
        <taxon>Polyangiaceae</taxon>
        <taxon>Sorangium</taxon>
    </lineage>
</organism>
<dbReference type="Proteomes" id="UP000075260">
    <property type="component" value="Unassembled WGS sequence"/>
</dbReference>
<reference evidence="2 3" key="1">
    <citation type="submission" date="2014-02" db="EMBL/GenBank/DDBJ databases">
        <title>The small core and large imbalanced accessory genome model reveals a collaborative survival strategy of Sorangium cellulosum strains in nature.</title>
        <authorList>
            <person name="Han K."/>
            <person name="Peng R."/>
            <person name="Blom J."/>
            <person name="Li Y.-Z."/>
        </authorList>
    </citation>
    <scope>NUCLEOTIDE SEQUENCE [LARGE SCALE GENOMIC DNA]</scope>
    <source>
        <strain evidence="2 3">So0008-312</strain>
    </source>
</reference>
<feature type="transmembrane region" description="Helical" evidence="1">
    <location>
        <begin position="6"/>
        <end position="23"/>
    </location>
</feature>
<keyword evidence="1" id="KW-1133">Transmembrane helix</keyword>
<proteinExistence type="predicted"/>
<keyword evidence="1" id="KW-0812">Transmembrane</keyword>
<evidence type="ECO:0000313" key="3">
    <source>
        <dbReference type="Proteomes" id="UP000075260"/>
    </source>
</evidence>
<dbReference type="EMBL" id="JEMA01000361">
    <property type="protein sequence ID" value="KYF71104.1"/>
    <property type="molecule type" value="Genomic_DNA"/>
</dbReference>